<dbReference type="Gene3D" id="3.30.200.20">
    <property type="entry name" value="Phosphorylase Kinase, domain 1"/>
    <property type="match status" value="1"/>
</dbReference>
<sequence>MGDSSTVNISGAPGPSQSSQGSDGSGRGAAKGTRMQHSPTAFVPYAELEAPPVASSSNARTDSVVRRASKQLLATYRQCEQAACRQGRRAKRRALTEPPDGIKNDGHDNENSDLVLREGDVFESSGGQRYIVCDVLGQGTFGQVVKCWSEAGREYVAVKVIKNQSAYYHQARMEIGVLQLLNRRFDPCDERHIVRLLDFFVHCRHLCLVFELLSVNLYELVKHNHFQGLSMNLLKVLMTQILEALVLLRDAQIIHCDLKPENVLLKGLDSGEIKVIDFGSACFESRTIYSYIQSRFYRSPEVLLGHPYTVAIDMWSFGCVAAELFLGLPLFPGASEYDLLARIIEMLGMPPESLLARARRTGVYFRAVHSSDAVRYELLSPAEVELRKAARPPGEEVLQAHDPRGDHRGIPYAARDVAGGAASRAAAEGGLPGPPPRGPQPRPREEVDPPAGAAAPVLHRGAPQRALPAEAGPPP</sequence>
<dbReference type="SMART" id="SM00220">
    <property type="entry name" value="S_TKc"/>
    <property type="match status" value="1"/>
</dbReference>
<dbReference type="PROSITE" id="PS00107">
    <property type="entry name" value="PROTEIN_KINASE_ATP"/>
    <property type="match status" value="1"/>
</dbReference>
<feature type="region of interest" description="Disordered" evidence="8">
    <location>
        <begin position="389"/>
        <end position="475"/>
    </location>
</feature>
<evidence type="ECO:0000313" key="10">
    <source>
        <dbReference type="EMBL" id="JAC60968.1"/>
    </source>
</evidence>
<dbReference type="EMBL" id="GBEZ01026221">
    <property type="protein sequence ID" value="JAC60968.1"/>
    <property type="molecule type" value="Transcribed_RNA"/>
</dbReference>
<dbReference type="GO" id="GO:0004713">
    <property type="term" value="F:protein tyrosine kinase activity"/>
    <property type="evidence" value="ECO:0007669"/>
    <property type="project" value="TreeGrafter"/>
</dbReference>
<evidence type="ECO:0000256" key="2">
    <source>
        <dbReference type="ARBA" id="ARBA00022679"/>
    </source>
</evidence>
<reference evidence="10" key="1">
    <citation type="submission" date="2014-05" db="EMBL/GenBank/DDBJ databases">
        <title>The transcriptome of the halophilic microalga Tetraselmis sp. GSL018 isolated from the Great Salt Lake, Utah.</title>
        <authorList>
            <person name="Jinkerson R.E."/>
            <person name="D'Adamo S."/>
            <person name="Posewitz M.C."/>
        </authorList>
    </citation>
    <scope>NUCLEOTIDE SEQUENCE</scope>
    <source>
        <strain evidence="10">GSL018</strain>
    </source>
</reference>
<dbReference type="AlphaFoldDB" id="A0A061QMK5"/>
<evidence type="ECO:0000259" key="9">
    <source>
        <dbReference type="PROSITE" id="PS50011"/>
    </source>
</evidence>
<dbReference type="PROSITE" id="PS50011">
    <property type="entry name" value="PROTEIN_KINASE_DOM"/>
    <property type="match status" value="1"/>
</dbReference>
<keyword evidence="3 6" id="KW-0547">Nucleotide-binding</keyword>
<evidence type="ECO:0000256" key="8">
    <source>
        <dbReference type="SAM" id="MobiDB-lite"/>
    </source>
</evidence>
<evidence type="ECO:0000256" key="6">
    <source>
        <dbReference type="PROSITE-ProRule" id="PRU10141"/>
    </source>
</evidence>
<accession>A0A061QMK5</accession>
<feature type="compositionally biased region" description="Pro residues" evidence="8">
    <location>
        <begin position="432"/>
        <end position="441"/>
    </location>
</feature>
<feature type="region of interest" description="Disordered" evidence="8">
    <location>
        <begin position="87"/>
        <end position="112"/>
    </location>
</feature>
<feature type="compositionally biased region" description="Basic and acidic residues" evidence="8">
    <location>
        <begin position="100"/>
        <end position="112"/>
    </location>
</feature>
<feature type="compositionally biased region" description="Basic and acidic residues" evidence="8">
    <location>
        <begin position="398"/>
        <end position="409"/>
    </location>
</feature>
<dbReference type="PANTHER" id="PTHR24058:SF17">
    <property type="entry name" value="HOMEODOMAIN INTERACTING PROTEIN KINASE, ISOFORM D"/>
    <property type="match status" value="1"/>
</dbReference>
<evidence type="ECO:0000256" key="3">
    <source>
        <dbReference type="ARBA" id="ARBA00022741"/>
    </source>
</evidence>
<evidence type="ECO:0000256" key="1">
    <source>
        <dbReference type="ARBA" id="ARBA00022527"/>
    </source>
</evidence>
<dbReference type="InterPro" id="IPR000719">
    <property type="entry name" value="Prot_kinase_dom"/>
</dbReference>
<gene>
    <name evidence="10" type="primary">DYRK</name>
    <name evidence="10" type="ORF">TSPGSL018_27527</name>
</gene>
<dbReference type="PANTHER" id="PTHR24058">
    <property type="entry name" value="DUAL SPECIFICITY PROTEIN KINASE"/>
    <property type="match status" value="1"/>
</dbReference>
<comment type="similarity">
    <text evidence="7">Belongs to the protein kinase superfamily.</text>
</comment>
<feature type="binding site" evidence="6">
    <location>
        <position position="159"/>
    </location>
    <ligand>
        <name>ATP</name>
        <dbReference type="ChEBI" id="CHEBI:30616"/>
    </ligand>
</feature>
<feature type="compositionally biased region" description="Low complexity" evidence="8">
    <location>
        <begin position="413"/>
        <end position="429"/>
    </location>
</feature>
<dbReference type="GO" id="GO:0004674">
    <property type="term" value="F:protein serine/threonine kinase activity"/>
    <property type="evidence" value="ECO:0007669"/>
    <property type="project" value="UniProtKB-KW"/>
</dbReference>
<feature type="domain" description="Protein kinase" evidence="9">
    <location>
        <begin position="130"/>
        <end position="410"/>
    </location>
</feature>
<dbReference type="Pfam" id="PF00069">
    <property type="entry name" value="Pkinase"/>
    <property type="match status" value="1"/>
</dbReference>
<protein>
    <submittedName>
        <fullName evidence="10">Dual-specificity tyrosine-(Y)-phosphorylation regulated kinase</fullName>
    </submittedName>
</protein>
<keyword evidence="4 10" id="KW-0418">Kinase</keyword>
<dbReference type="InterPro" id="IPR008271">
    <property type="entry name" value="Ser/Thr_kinase_AS"/>
</dbReference>
<keyword evidence="2" id="KW-0808">Transferase</keyword>
<keyword evidence="1 7" id="KW-0723">Serine/threonine-protein kinase</keyword>
<dbReference type="InterPro" id="IPR017441">
    <property type="entry name" value="Protein_kinase_ATP_BS"/>
</dbReference>
<dbReference type="InterPro" id="IPR011009">
    <property type="entry name" value="Kinase-like_dom_sf"/>
</dbReference>
<keyword evidence="5 6" id="KW-0067">ATP-binding</keyword>
<organism evidence="10">
    <name type="scientific">Tetraselmis sp. GSL018</name>
    <dbReference type="NCBI Taxonomy" id="582737"/>
    <lineage>
        <taxon>Eukaryota</taxon>
        <taxon>Viridiplantae</taxon>
        <taxon>Chlorophyta</taxon>
        <taxon>core chlorophytes</taxon>
        <taxon>Chlorodendrophyceae</taxon>
        <taxon>Chlorodendrales</taxon>
        <taxon>Chlorodendraceae</taxon>
        <taxon>Tetraselmis</taxon>
    </lineage>
</organism>
<name>A0A061QMK5_9CHLO</name>
<feature type="region of interest" description="Disordered" evidence="8">
    <location>
        <begin position="1"/>
        <end position="43"/>
    </location>
</feature>
<dbReference type="GO" id="GO:0005524">
    <property type="term" value="F:ATP binding"/>
    <property type="evidence" value="ECO:0007669"/>
    <property type="project" value="UniProtKB-UniRule"/>
</dbReference>
<proteinExistence type="inferred from homology"/>
<dbReference type="GO" id="GO:0005737">
    <property type="term" value="C:cytoplasm"/>
    <property type="evidence" value="ECO:0007669"/>
    <property type="project" value="TreeGrafter"/>
</dbReference>
<dbReference type="PROSITE" id="PS00108">
    <property type="entry name" value="PROTEIN_KINASE_ST"/>
    <property type="match status" value="1"/>
</dbReference>
<dbReference type="SUPFAM" id="SSF56112">
    <property type="entry name" value="Protein kinase-like (PK-like)"/>
    <property type="match status" value="1"/>
</dbReference>
<dbReference type="Gene3D" id="1.10.510.10">
    <property type="entry name" value="Transferase(Phosphotransferase) domain 1"/>
    <property type="match status" value="1"/>
</dbReference>
<evidence type="ECO:0000256" key="4">
    <source>
        <dbReference type="ARBA" id="ARBA00022777"/>
    </source>
</evidence>
<evidence type="ECO:0000256" key="5">
    <source>
        <dbReference type="ARBA" id="ARBA00022840"/>
    </source>
</evidence>
<feature type="compositionally biased region" description="Low complexity" evidence="8">
    <location>
        <begin position="10"/>
        <end position="22"/>
    </location>
</feature>
<evidence type="ECO:0000256" key="7">
    <source>
        <dbReference type="RuleBase" id="RU000304"/>
    </source>
</evidence>
<feature type="non-terminal residue" evidence="10">
    <location>
        <position position="475"/>
    </location>
</feature>
<dbReference type="InterPro" id="IPR050494">
    <property type="entry name" value="Ser_Thr_dual-spec_kinase"/>
</dbReference>